<keyword evidence="2" id="KW-1185">Reference proteome</keyword>
<proteinExistence type="predicted"/>
<organism evidence="1 2">
    <name type="scientific">Pisum sativum</name>
    <name type="common">Garden pea</name>
    <name type="synonym">Lathyrus oleraceus</name>
    <dbReference type="NCBI Taxonomy" id="3888"/>
    <lineage>
        <taxon>Eukaryota</taxon>
        <taxon>Viridiplantae</taxon>
        <taxon>Streptophyta</taxon>
        <taxon>Embryophyta</taxon>
        <taxon>Tracheophyta</taxon>
        <taxon>Spermatophyta</taxon>
        <taxon>Magnoliopsida</taxon>
        <taxon>eudicotyledons</taxon>
        <taxon>Gunneridae</taxon>
        <taxon>Pentapetalae</taxon>
        <taxon>rosids</taxon>
        <taxon>fabids</taxon>
        <taxon>Fabales</taxon>
        <taxon>Fabaceae</taxon>
        <taxon>Papilionoideae</taxon>
        <taxon>50 kb inversion clade</taxon>
        <taxon>NPAAA clade</taxon>
        <taxon>Hologalegina</taxon>
        <taxon>IRL clade</taxon>
        <taxon>Fabeae</taxon>
        <taxon>Lathyrus</taxon>
    </lineage>
</organism>
<evidence type="ECO:0000313" key="2">
    <source>
        <dbReference type="Proteomes" id="UP001058974"/>
    </source>
</evidence>
<reference evidence="1 2" key="1">
    <citation type="journal article" date="2022" name="Nat. Genet.">
        <title>Improved pea reference genome and pan-genome highlight genomic features and evolutionary characteristics.</title>
        <authorList>
            <person name="Yang T."/>
            <person name="Liu R."/>
            <person name="Luo Y."/>
            <person name="Hu S."/>
            <person name="Wang D."/>
            <person name="Wang C."/>
            <person name="Pandey M.K."/>
            <person name="Ge S."/>
            <person name="Xu Q."/>
            <person name="Li N."/>
            <person name="Li G."/>
            <person name="Huang Y."/>
            <person name="Saxena R.K."/>
            <person name="Ji Y."/>
            <person name="Li M."/>
            <person name="Yan X."/>
            <person name="He Y."/>
            <person name="Liu Y."/>
            <person name="Wang X."/>
            <person name="Xiang C."/>
            <person name="Varshney R.K."/>
            <person name="Ding H."/>
            <person name="Gao S."/>
            <person name="Zong X."/>
        </authorList>
    </citation>
    <scope>NUCLEOTIDE SEQUENCE [LARGE SCALE GENOMIC DNA]</scope>
    <source>
        <strain evidence="1 2">cv. Zhongwan 6</strain>
    </source>
</reference>
<dbReference type="AlphaFoldDB" id="A0A9D4YM53"/>
<comment type="caution">
    <text evidence="1">The sequence shown here is derived from an EMBL/GenBank/DDBJ whole genome shotgun (WGS) entry which is preliminary data.</text>
</comment>
<protein>
    <submittedName>
        <fullName evidence="1">Uncharacterized protein</fullName>
    </submittedName>
</protein>
<evidence type="ECO:0000313" key="1">
    <source>
        <dbReference type="EMBL" id="KAI5439695.1"/>
    </source>
</evidence>
<name>A0A9D4YM53_PEA</name>
<dbReference type="Gramene" id="Psat02G0517500-T1">
    <property type="protein sequence ID" value="KAI5439695.1"/>
    <property type="gene ID" value="KIW84_025175"/>
</dbReference>
<dbReference type="Proteomes" id="UP001058974">
    <property type="component" value="Chromosome 2"/>
</dbReference>
<dbReference type="EMBL" id="JAMSHJ010000002">
    <property type="protein sequence ID" value="KAI5439695.1"/>
    <property type="molecule type" value="Genomic_DNA"/>
</dbReference>
<accession>A0A9D4YM53</accession>
<gene>
    <name evidence="1" type="ORF">KIW84_025175</name>
</gene>
<sequence>MVDSDENPTMGFIYQEMDRAKEKIRSSFNGIAKRWDKQLHRPLHAAGLYLNLILRYASGFTIDNEVTNGLYECLVKMVEDPEQRGMIDLQFEDFKGEVGSFGRE</sequence>